<name>Q8HMN1_ATRSP</name>
<accession>Q8HMN1</accession>
<gene>
    <name evidence="1" type="primary">COII</name>
</gene>
<geneLocation type="mitochondrion" evidence="1"/>
<sequence length="13" mass="1373">MAHPSQLGFQDAA</sequence>
<proteinExistence type="predicted"/>
<organism evidence="1">
    <name type="scientific">Atractosteus spatula</name>
    <name type="common">Alligator gar</name>
    <name type="synonym">Lepisosteus spatula</name>
    <dbReference type="NCBI Taxonomy" id="7917"/>
    <lineage>
        <taxon>Eukaryota</taxon>
        <taxon>Metazoa</taxon>
        <taxon>Chordata</taxon>
        <taxon>Craniata</taxon>
        <taxon>Vertebrata</taxon>
        <taxon>Euteleostomi</taxon>
        <taxon>Actinopterygii</taxon>
        <taxon>Neopterygii</taxon>
        <taxon>Holostei</taxon>
        <taxon>Semionotiformes</taxon>
        <taxon>Lepisosteidae</taxon>
        <taxon>Atractosteus</taxon>
    </lineage>
</organism>
<evidence type="ECO:0000313" key="1">
    <source>
        <dbReference type="EMBL" id="BAC23987.1"/>
    </source>
</evidence>
<keyword evidence="1" id="KW-0496">Mitochondrion</keyword>
<dbReference type="EMBL" id="AP004355">
    <property type="protein sequence ID" value="BAC23987.1"/>
    <property type="molecule type" value="Genomic_DNA"/>
</dbReference>
<reference evidence="1" key="1">
    <citation type="journal article" date="2003" name="Mol. Phylogenet. Evol.">
        <title>Basal actinopterygian relationships: a mitogenomic perspective on the phylogeny of the 'ancient fish.'.</title>
        <authorList>
            <person name="Inoue J."/>
            <person name="Miya M."/>
            <person name="Tsukamoto K."/>
            <person name="Nishida M."/>
        </authorList>
    </citation>
    <scope>NUCLEOTIDE SEQUENCE</scope>
</reference>
<protein>
    <submittedName>
        <fullName evidence="1">Cytochrome c oxidase subunit II</fullName>
    </submittedName>
</protein>